<dbReference type="Gene3D" id="4.10.1000.10">
    <property type="entry name" value="Zinc finger, CCCH-type"/>
    <property type="match status" value="1"/>
</dbReference>
<protein>
    <submittedName>
        <fullName evidence="8">Zinc finger CCCH domain-containing protein 15-like</fullName>
    </submittedName>
</protein>
<dbReference type="PANTHER" id="PTHR12681:SF0">
    <property type="entry name" value="ZINC FINGER CCCH DOMAIN-CONTAINING PROTEIN 15"/>
    <property type="match status" value="1"/>
</dbReference>
<evidence type="ECO:0000313" key="7">
    <source>
        <dbReference type="Proteomes" id="UP000694941"/>
    </source>
</evidence>
<evidence type="ECO:0000256" key="5">
    <source>
        <dbReference type="PROSITE-ProRule" id="PRU00723"/>
    </source>
</evidence>
<dbReference type="GeneID" id="106460414"/>
<dbReference type="SUPFAM" id="SSF90229">
    <property type="entry name" value="CCCH zinc finger"/>
    <property type="match status" value="1"/>
</dbReference>
<keyword evidence="3 5" id="KW-0863">Zinc-finger</keyword>
<comment type="similarity">
    <text evidence="1">Belongs to the ZC3H15/TMA46 family.</text>
</comment>
<evidence type="ECO:0000256" key="4">
    <source>
        <dbReference type="ARBA" id="ARBA00022833"/>
    </source>
</evidence>
<dbReference type="Gene3D" id="6.20.400.10">
    <property type="match status" value="1"/>
</dbReference>
<dbReference type="InterPro" id="IPR000571">
    <property type="entry name" value="Znf_CCCH"/>
</dbReference>
<evidence type="ECO:0000313" key="8">
    <source>
        <dbReference type="RefSeq" id="XP_013775562.1"/>
    </source>
</evidence>
<proteinExistence type="inferred from homology"/>
<dbReference type="Pfam" id="PF16543">
    <property type="entry name" value="DFRP_C"/>
    <property type="match status" value="1"/>
</dbReference>
<gene>
    <name evidence="8" type="primary">LOC106460414</name>
</gene>
<dbReference type="InterPro" id="IPR032378">
    <property type="entry name" value="ZC3H15/TMA46_C"/>
</dbReference>
<evidence type="ECO:0000256" key="3">
    <source>
        <dbReference type="ARBA" id="ARBA00022771"/>
    </source>
</evidence>
<evidence type="ECO:0000256" key="1">
    <source>
        <dbReference type="ARBA" id="ARBA00010043"/>
    </source>
</evidence>
<feature type="domain" description="C3H1-type" evidence="6">
    <location>
        <begin position="93"/>
        <end position="120"/>
    </location>
</feature>
<dbReference type="Pfam" id="PF00642">
    <property type="entry name" value="zf-CCCH"/>
    <property type="match status" value="1"/>
</dbReference>
<keyword evidence="4 5" id="KW-0862">Zinc</keyword>
<dbReference type="SMART" id="SM00356">
    <property type="entry name" value="ZnF_C3H1"/>
    <property type="match status" value="2"/>
</dbReference>
<dbReference type="InterPro" id="IPR036855">
    <property type="entry name" value="Znf_CCCH_sf"/>
</dbReference>
<name>A0ABM1B629_LIMPO</name>
<feature type="domain" description="C3H1-type" evidence="6">
    <location>
        <begin position="164"/>
        <end position="202"/>
    </location>
</feature>
<dbReference type="PANTHER" id="PTHR12681">
    <property type="entry name" value="ZINC FINGER-CONTAINING PROTEIN P48ZNF"/>
    <property type="match status" value="1"/>
</dbReference>
<sequence>MPPKKKPNEPGKKADLKKKEKIIEDKTFGLKNKKGAKNQKFIQQVQHQVKFGNQSAKKVDQQVGKKDEKKKEVEDLNLIFKPVTTQKVEKGIDPKSVLCAFYKQGQCKKGDKCKFSHDVDIERKSEKKSIYVDLRDEDSMENWDEAKLKEVVEKKHGEADKKKPPTNIICKYFLEALENNKYGWFWDCPNGGDKCHYRHALPPGFVLNKDKKKNQEKKDEISIEELVEKERAALGSNLIRISLETFLAWKKKKIAEKKEKAQVEQDRKKAEFKAGHHIGLSGREMFTFNPDLALEGQMDEDEAAYDLLPREDIENCDSCVELTAEAFSLQVQQLENAGLTLLSNLHEVNRRKVNLYGEEEKLPEAAGGEDHLTATVDGEAVPIDENLFDEDDEDLQELDEDLERLDVE</sequence>
<reference evidence="8" key="1">
    <citation type="submission" date="2025-08" db="UniProtKB">
        <authorList>
            <consortium name="RefSeq"/>
        </authorList>
    </citation>
    <scope>IDENTIFICATION</scope>
    <source>
        <tissue evidence="8">Muscle</tissue>
    </source>
</reference>
<accession>A0ABM1B629</accession>
<organism evidence="7 8">
    <name type="scientific">Limulus polyphemus</name>
    <name type="common">Atlantic horseshoe crab</name>
    <dbReference type="NCBI Taxonomy" id="6850"/>
    <lineage>
        <taxon>Eukaryota</taxon>
        <taxon>Metazoa</taxon>
        <taxon>Ecdysozoa</taxon>
        <taxon>Arthropoda</taxon>
        <taxon>Chelicerata</taxon>
        <taxon>Merostomata</taxon>
        <taxon>Xiphosura</taxon>
        <taxon>Limulidae</taxon>
        <taxon>Limulus</taxon>
    </lineage>
</organism>
<evidence type="ECO:0000256" key="2">
    <source>
        <dbReference type="ARBA" id="ARBA00022723"/>
    </source>
</evidence>
<dbReference type="PROSITE" id="PS50103">
    <property type="entry name" value="ZF_C3H1"/>
    <property type="match status" value="2"/>
</dbReference>
<evidence type="ECO:0000259" key="6">
    <source>
        <dbReference type="PROSITE" id="PS50103"/>
    </source>
</evidence>
<keyword evidence="2 5" id="KW-0479">Metal-binding</keyword>
<feature type="zinc finger region" description="C3H1-type" evidence="5">
    <location>
        <begin position="164"/>
        <end position="202"/>
    </location>
</feature>
<feature type="zinc finger region" description="C3H1-type" evidence="5">
    <location>
        <begin position="93"/>
        <end position="120"/>
    </location>
</feature>
<dbReference type="Proteomes" id="UP000694941">
    <property type="component" value="Unplaced"/>
</dbReference>
<dbReference type="RefSeq" id="XP_013775562.1">
    <property type="nucleotide sequence ID" value="XM_013920108.2"/>
</dbReference>
<keyword evidence="7" id="KW-1185">Reference proteome</keyword>